<feature type="compositionally biased region" description="Polar residues" evidence="6">
    <location>
        <begin position="195"/>
        <end position="220"/>
    </location>
</feature>
<feature type="compositionally biased region" description="Basic and acidic residues" evidence="6">
    <location>
        <begin position="482"/>
        <end position="496"/>
    </location>
</feature>
<feature type="domain" description="Cdc37 Hsp90 binding" evidence="8">
    <location>
        <begin position="219"/>
        <end position="383"/>
    </location>
</feature>
<evidence type="ECO:0000259" key="9">
    <source>
        <dbReference type="SMART" id="SM01071"/>
    </source>
</evidence>
<dbReference type="PANTHER" id="PTHR12800:SF4">
    <property type="entry name" value="HSP90 CO-CHAPERONE CDC37"/>
    <property type="match status" value="1"/>
</dbReference>
<feature type="compositionally biased region" description="Low complexity" evidence="6">
    <location>
        <begin position="230"/>
        <end position="249"/>
    </location>
</feature>
<keyword evidence="3" id="KW-0963">Cytoplasm</keyword>
<keyword evidence="11" id="KW-1185">Reference proteome</keyword>
<evidence type="ECO:0000259" key="8">
    <source>
        <dbReference type="SMART" id="SM01070"/>
    </source>
</evidence>
<feature type="domain" description="Cdc37 C-terminal" evidence="7">
    <location>
        <begin position="400"/>
        <end position="497"/>
    </location>
</feature>
<dbReference type="SMART" id="SM01069">
    <property type="entry name" value="CDC37_C"/>
    <property type="match status" value="1"/>
</dbReference>
<evidence type="ECO:0000259" key="7">
    <source>
        <dbReference type="SMART" id="SM01069"/>
    </source>
</evidence>
<reference evidence="10 11" key="1">
    <citation type="journal article" date="2024" name="IMA Fungus">
        <title>IMA Genome - F19 : A genome assembly and annotation guide to empower mycologists, including annotated draft genome sequences of Ceratocystis pirilliformis, Diaporthe australafricana, Fusarium ophioides, Paecilomyces lecythidis, and Sporothrix stenoceras.</title>
        <authorList>
            <person name="Aylward J."/>
            <person name="Wilson A.M."/>
            <person name="Visagie C.M."/>
            <person name="Spraker J."/>
            <person name="Barnes I."/>
            <person name="Buitendag C."/>
            <person name="Ceriani C."/>
            <person name="Del Mar Angel L."/>
            <person name="du Plessis D."/>
            <person name="Fuchs T."/>
            <person name="Gasser K."/>
            <person name="Kramer D."/>
            <person name="Li W."/>
            <person name="Munsamy K."/>
            <person name="Piso A."/>
            <person name="Price J.L."/>
            <person name="Sonnekus B."/>
            <person name="Thomas C."/>
            <person name="van der Nest A."/>
            <person name="van Dijk A."/>
            <person name="van Heerden A."/>
            <person name="van Vuuren N."/>
            <person name="Yilmaz N."/>
            <person name="Duong T.A."/>
            <person name="van der Merwe N.A."/>
            <person name="Wingfield M.J."/>
            <person name="Wingfield B.D."/>
        </authorList>
    </citation>
    <scope>NUCLEOTIDE SEQUENCE [LARGE SCALE GENOMIC DNA]</scope>
    <source>
        <strain evidence="10 11">CMW 5346</strain>
    </source>
</reference>
<gene>
    <name evidence="10" type="primary">CDC37</name>
    <name evidence="10" type="ORF">Sste5346_002860</name>
</gene>
<evidence type="ECO:0000313" key="11">
    <source>
        <dbReference type="Proteomes" id="UP001583186"/>
    </source>
</evidence>
<dbReference type="Pfam" id="PF08564">
    <property type="entry name" value="CDC37_C"/>
    <property type="match status" value="1"/>
</dbReference>
<evidence type="ECO:0000256" key="4">
    <source>
        <dbReference type="ARBA" id="ARBA00023186"/>
    </source>
</evidence>
<evidence type="ECO:0000256" key="6">
    <source>
        <dbReference type="SAM" id="MobiDB-lite"/>
    </source>
</evidence>
<sequence length="514" mass="56514">MPVDYSKWDNLELSDDSDIEVHPNVDKRSFIRAKQSQIHQERQQRRHQIETLKYERQVNDGLTKRIGSLLNALKAHDEEAKAAGSSPTAKSAGEVAFRAVMTDAASLKPEDDKPPQPPAEVHSNVDQNTTYTQMMAALLDQVNKALEEKKVEGPARYEAMVAEIEEHQNKVADLQRQLVEKLGELEKEESRKITSDTFHTGFDSSHVNKSQPSEGANTSGSGTGKPELLNPSYKSADAAAASSSSSSKPSADDDNDDPSEPTPLARKFAAIAPNNHLESKSFIAANPQVLAEKHEEGILMLAFDAEMEGQQDTARRCVHQAKLLEYCRSLGRDGVALFFKRIETRDHKAHDLFYGDVQDTYVKIMTRVKEIKAQQAAGTSSEGIEQIQLHAVEPGTVINIRVPPADSADPEVAKARQIFDNFAPDMRKALESGSLDKVNEVLGRMKVDEAEALVGDFGEAGILSLEDEIIDATTEEGRAQLKDMGREDFVDEKGVETDAPPAAAPEKEEYGDPE</sequence>
<comment type="caution">
    <text evidence="10">The sequence shown here is derived from an EMBL/GenBank/DDBJ whole genome shotgun (WGS) entry which is preliminary data.</text>
</comment>
<dbReference type="PANTHER" id="PTHR12800">
    <property type="entry name" value="CDC37-RELATED"/>
    <property type="match status" value="1"/>
</dbReference>
<dbReference type="Gene3D" id="1.20.58.610">
    <property type="entry name" value="Cdc37, Hsp90 binding domain"/>
    <property type="match status" value="1"/>
</dbReference>
<evidence type="ECO:0000256" key="1">
    <source>
        <dbReference type="ARBA" id="ARBA00004496"/>
    </source>
</evidence>
<dbReference type="InterPro" id="IPR013873">
    <property type="entry name" value="Cdc37_C"/>
</dbReference>
<organism evidence="10 11">
    <name type="scientific">Sporothrix stenoceras</name>
    <dbReference type="NCBI Taxonomy" id="5173"/>
    <lineage>
        <taxon>Eukaryota</taxon>
        <taxon>Fungi</taxon>
        <taxon>Dikarya</taxon>
        <taxon>Ascomycota</taxon>
        <taxon>Pezizomycotina</taxon>
        <taxon>Sordariomycetes</taxon>
        <taxon>Sordariomycetidae</taxon>
        <taxon>Ophiostomatales</taxon>
        <taxon>Ophiostomataceae</taxon>
        <taxon>Sporothrix</taxon>
    </lineage>
</organism>
<accession>A0ABR3ZGZ0</accession>
<comment type="similarity">
    <text evidence="2">Belongs to the CDC37 family.</text>
</comment>
<keyword evidence="4" id="KW-0143">Chaperone</keyword>
<dbReference type="SMART" id="SM01071">
    <property type="entry name" value="CDC37_N"/>
    <property type="match status" value="1"/>
</dbReference>
<evidence type="ECO:0000256" key="5">
    <source>
        <dbReference type="ARBA" id="ARBA00031396"/>
    </source>
</evidence>
<dbReference type="InterPro" id="IPR004918">
    <property type="entry name" value="Cdc37"/>
</dbReference>
<dbReference type="InterPro" id="IPR038189">
    <property type="entry name" value="Cdc37_Hsp90-bd_sf"/>
</dbReference>
<feature type="region of interest" description="Disordered" evidence="6">
    <location>
        <begin position="482"/>
        <end position="514"/>
    </location>
</feature>
<comment type="subcellular location">
    <subcellularLocation>
        <location evidence="1">Cytoplasm</location>
    </subcellularLocation>
</comment>
<dbReference type="InterPro" id="IPR013874">
    <property type="entry name" value="Cdc37_Hsp90-bd"/>
</dbReference>
<protein>
    <recommendedName>
        <fullName evidence="5">Hsp90 chaperone protein kinase-targeting subunit</fullName>
    </recommendedName>
</protein>
<evidence type="ECO:0000256" key="2">
    <source>
        <dbReference type="ARBA" id="ARBA00006222"/>
    </source>
</evidence>
<feature type="region of interest" description="Disordered" evidence="6">
    <location>
        <begin position="186"/>
        <end position="263"/>
    </location>
</feature>
<evidence type="ECO:0000313" key="10">
    <source>
        <dbReference type="EMBL" id="KAL1899462.1"/>
    </source>
</evidence>
<evidence type="ECO:0000256" key="3">
    <source>
        <dbReference type="ARBA" id="ARBA00022490"/>
    </source>
</evidence>
<dbReference type="EMBL" id="JAWCUI010000012">
    <property type="protein sequence ID" value="KAL1899462.1"/>
    <property type="molecule type" value="Genomic_DNA"/>
</dbReference>
<dbReference type="SMART" id="SM01070">
    <property type="entry name" value="CDC37_M"/>
    <property type="match status" value="1"/>
</dbReference>
<dbReference type="Proteomes" id="UP001583186">
    <property type="component" value="Unassembled WGS sequence"/>
</dbReference>
<feature type="domain" description="Cdc37 N-terminal" evidence="9">
    <location>
        <begin position="2"/>
        <end position="205"/>
    </location>
</feature>
<feature type="compositionally biased region" description="Basic and acidic residues" evidence="6">
    <location>
        <begin position="505"/>
        <end position="514"/>
    </location>
</feature>
<proteinExistence type="inferred from homology"/>
<name>A0ABR3ZGZ0_9PEZI</name>
<dbReference type="Pfam" id="PF03234">
    <property type="entry name" value="CDC37_N"/>
    <property type="match status" value="1"/>
</dbReference>
<dbReference type="InterPro" id="IPR013855">
    <property type="entry name" value="Cdc37_N_dom"/>
</dbReference>
<dbReference type="SUPFAM" id="SSF101391">
    <property type="entry name" value="Hsp90 co-chaperone CDC37"/>
    <property type="match status" value="1"/>
</dbReference>
<dbReference type="Pfam" id="PF08565">
    <property type="entry name" value="CDC37_M"/>
    <property type="match status" value="1"/>
</dbReference>